<dbReference type="InterPro" id="IPR036388">
    <property type="entry name" value="WH-like_DNA-bd_sf"/>
</dbReference>
<evidence type="ECO:0000313" key="10">
    <source>
        <dbReference type="EMBL" id="KAK7258200.1"/>
    </source>
</evidence>
<evidence type="ECO:0000256" key="1">
    <source>
        <dbReference type="ARBA" id="ARBA00022614"/>
    </source>
</evidence>
<organism evidence="10 11">
    <name type="scientific">Crotalaria pallida</name>
    <name type="common">Smooth rattlebox</name>
    <name type="synonym">Crotalaria striata</name>
    <dbReference type="NCBI Taxonomy" id="3830"/>
    <lineage>
        <taxon>Eukaryota</taxon>
        <taxon>Viridiplantae</taxon>
        <taxon>Streptophyta</taxon>
        <taxon>Embryophyta</taxon>
        <taxon>Tracheophyta</taxon>
        <taxon>Spermatophyta</taxon>
        <taxon>Magnoliopsida</taxon>
        <taxon>eudicotyledons</taxon>
        <taxon>Gunneridae</taxon>
        <taxon>Pentapetalae</taxon>
        <taxon>rosids</taxon>
        <taxon>fabids</taxon>
        <taxon>Fabales</taxon>
        <taxon>Fabaceae</taxon>
        <taxon>Papilionoideae</taxon>
        <taxon>50 kb inversion clade</taxon>
        <taxon>genistoids sensu lato</taxon>
        <taxon>core genistoids</taxon>
        <taxon>Crotalarieae</taxon>
        <taxon>Crotalaria</taxon>
    </lineage>
</organism>
<dbReference type="GO" id="GO:0051707">
    <property type="term" value="P:response to other organism"/>
    <property type="evidence" value="ECO:0007669"/>
    <property type="project" value="UniProtKB-ARBA"/>
</dbReference>
<dbReference type="AlphaFoldDB" id="A0AAN9EKQ6"/>
<dbReference type="SUPFAM" id="SSF52058">
    <property type="entry name" value="L domain-like"/>
    <property type="match status" value="2"/>
</dbReference>
<dbReference type="Gene3D" id="3.80.10.10">
    <property type="entry name" value="Ribonuclease Inhibitor"/>
    <property type="match status" value="2"/>
</dbReference>
<evidence type="ECO:0000259" key="8">
    <source>
        <dbReference type="Pfam" id="PF23559"/>
    </source>
</evidence>
<comment type="caution">
    <text evidence="10">The sequence shown here is derived from an EMBL/GenBank/DDBJ whole genome shotgun (WGS) entry which is preliminary data.</text>
</comment>
<name>A0AAN9EKQ6_CROPI</name>
<dbReference type="PANTHER" id="PTHR36766:SF51">
    <property type="entry name" value="DISEASE RESISTANCE RPP13-LIKE PROTEIN 1"/>
    <property type="match status" value="1"/>
</dbReference>
<dbReference type="GO" id="GO:0005524">
    <property type="term" value="F:ATP binding"/>
    <property type="evidence" value="ECO:0007669"/>
    <property type="project" value="UniProtKB-KW"/>
</dbReference>
<evidence type="ECO:0000259" key="6">
    <source>
        <dbReference type="Pfam" id="PF00931"/>
    </source>
</evidence>
<dbReference type="InterPro" id="IPR041118">
    <property type="entry name" value="Rx_N"/>
</dbReference>
<dbReference type="InterPro" id="IPR056789">
    <property type="entry name" value="LRR_R13L1-DRL21"/>
</dbReference>
<dbReference type="GO" id="GO:0043531">
    <property type="term" value="F:ADP binding"/>
    <property type="evidence" value="ECO:0007669"/>
    <property type="project" value="InterPro"/>
</dbReference>
<evidence type="ECO:0000256" key="4">
    <source>
        <dbReference type="ARBA" id="ARBA00022821"/>
    </source>
</evidence>
<dbReference type="InterPro" id="IPR027417">
    <property type="entry name" value="P-loop_NTPase"/>
</dbReference>
<dbReference type="SUPFAM" id="SSF52540">
    <property type="entry name" value="P-loop containing nucleoside triphosphate hydrolases"/>
    <property type="match status" value="1"/>
</dbReference>
<keyword evidence="4" id="KW-0611">Plant defense</keyword>
<keyword evidence="2" id="KW-0677">Repeat</keyword>
<keyword evidence="11" id="KW-1185">Reference proteome</keyword>
<keyword evidence="3" id="KW-0547">Nucleotide-binding</keyword>
<dbReference type="InterPro" id="IPR032675">
    <property type="entry name" value="LRR_dom_sf"/>
</dbReference>
<dbReference type="Proteomes" id="UP001372338">
    <property type="component" value="Unassembled WGS sequence"/>
</dbReference>
<feature type="domain" description="R13L1/DRL21-like LRR repeat region" evidence="9">
    <location>
        <begin position="671"/>
        <end position="796"/>
    </location>
</feature>
<evidence type="ECO:0000259" key="7">
    <source>
        <dbReference type="Pfam" id="PF18052"/>
    </source>
</evidence>
<dbReference type="FunFam" id="3.40.50.300:FF:001091">
    <property type="entry name" value="Probable disease resistance protein At1g61300"/>
    <property type="match status" value="1"/>
</dbReference>
<evidence type="ECO:0000256" key="3">
    <source>
        <dbReference type="ARBA" id="ARBA00022741"/>
    </source>
</evidence>
<evidence type="ECO:0000313" key="11">
    <source>
        <dbReference type="Proteomes" id="UP001372338"/>
    </source>
</evidence>
<evidence type="ECO:0000256" key="5">
    <source>
        <dbReference type="ARBA" id="ARBA00022840"/>
    </source>
</evidence>
<dbReference type="Gene3D" id="1.10.8.430">
    <property type="entry name" value="Helical domain of apoptotic protease-activating factors"/>
    <property type="match status" value="1"/>
</dbReference>
<feature type="domain" description="Disease resistance protein winged helix" evidence="8">
    <location>
        <begin position="416"/>
        <end position="484"/>
    </location>
</feature>
<sequence length="1157" mass="131172">MALELVGGALLNAVFDTLLERMSSPEVVNFFMKEKISNQLLKNLKVSLLSVTAVLNDAEEKHMTNASVKEWRNELQDLAFDADDMLDAIFIHARIAANQVHTIKSAPLKHNIQAILERFEFIIKQKCVLNLEVGRNLMLPKKIPSSSLIEACDVCGRDDEKDALLKMVLSDASNDSSIAVIPIVGMGGIGKTTLAQIIYNDSRVETEFDLRAWIHVSEEFDVCKITKTLLEVVSSSCSHDIKDLNSLQLNLKMSLAEKKFLFVFDDVWNENYISWDSMRSPFKHGAQGSKIIVTTRSMRVASIMQTASPCTLGELSDKDCWNLFSKHAFGSGDSIVDPKRERIGREIVQKCKGLPLGVKTLAGLLRSKSNKQEWLKVLNSEIWDLKDHESNVLPALRLSYHFLPSHLKRCFAYCALFPKNYEFEKEKLILLWMAEDLVQQSTRNDRIEDVGDEYFSELVSRTFFQQSTRDKSRFVMHHLVNDLAQFVSGKFLVRLDGKRCNMAEERTRYLSHIIAHPPVTVDSVRKATRLRTLLQIRLVGGSTSPHLYDGISHELLMGLRCLRVLSMVGASIYTLPGSIGELKHLRYLDFSGTEIYELPESVSELYNLQTLKVAGCCNLDKLPSLMSCLVDLRYLDISGIFLRRMPLDMSKLSNLQMLSDYFIGVEYGCSIGQLGSLSVLHGSLFIHNLKLVVNCKDSEEAKLKEKIFLRKLILDWSGNGNTDNSQHEKDVLDSLQPHTNLKELVIYNYPGTGFPKWLGGYSLCNLVALELKGCKYCYQLPPLGQLPCLKELSIIKFDLLESVSSEFYGNGAYSSHVAIEYFPALQIMRFEHMPMWDKWLPDADNSDHTAFRRLRELHIESCPSLKGELPAALPSLKILTIRDCKKLLCSLPISPVLRSLIIQNCGDLDLLATAPECYQSLTSFHLHNSCDSLEFFSFNLFPSLKTLDVSCCKNLETLRVSVSEDTPSLFASLRSLCISHCPKLLHFPMEGFESPNLTLLTINNCKKLTSLPEDMHHSMPNLKALRLWNCPNIEWTPDKGWLPKLTSVSIQNCKKFMKGKLEWSASNLTALSDLTRFKLPSPSPVTTEPQNSRWLPASMGNHITEPQVYRWRPHTQKLFLCYYYSQLLELLIFPNIMEDSQSQARICWHVDTPSCNC</sequence>
<feature type="domain" description="Disease resistance N-terminal" evidence="7">
    <location>
        <begin position="33"/>
        <end position="95"/>
    </location>
</feature>
<evidence type="ECO:0008006" key="12">
    <source>
        <dbReference type="Google" id="ProtNLM"/>
    </source>
</evidence>
<dbReference type="GO" id="GO:0006952">
    <property type="term" value="P:defense response"/>
    <property type="evidence" value="ECO:0007669"/>
    <property type="project" value="UniProtKB-KW"/>
</dbReference>
<dbReference type="Pfam" id="PF23559">
    <property type="entry name" value="WHD_DRP"/>
    <property type="match status" value="1"/>
</dbReference>
<dbReference type="FunFam" id="1.10.10.10:FF:000322">
    <property type="entry name" value="Probable disease resistance protein At1g63360"/>
    <property type="match status" value="1"/>
</dbReference>
<accession>A0AAN9EKQ6</accession>
<evidence type="ECO:0000259" key="9">
    <source>
        <dbReference type="Pfam" id="PF25019"/>
    </source>
</evidence>
<dbReference type="InterPro" id="IPR058922">
    <property type="entry name" value="WHD_DRP"/>
</dbReference>
<protein>
    <recommendedName>
        <fullName evidence="12">Disease resistance RPP13-like protein 1</fullName>
    </recommendedName>
</protein>
<evidence type="ECO:0000256" key="2">
    <source>
        <dbReference type="ARBA" id="ARBA00022737"/>
    </source>
</evidence>
<dbReference type="Pfam" id="PF18052">
    <property type="entry name" value="Rx_N"/>
    <property type="match status" value="1"/>
</dbReference>
<gene>
    <name evidence="10" type="ORF">RIF29_32719</name>
</gene>
<dbReference type="Pfam" id="PF25019">
    <property type="entry name" value="LRR_R13L1-DRL21"/>
    <property type="match status" value="1"/>
</dbReference>
<dbReference type="Gene3D" id="1.20.5.4130">
    <property type="match status" value="1"/>
</dbReference>
<dbReference type="Gene3D" id="1.10.10.10">
    <property type="entry name" value="Winged helix-like DNA-binding domain superfamily/Winged helix DNA-binding domain"/>
    <property type="match status" value="1"/>
</dbReference>
<dbReference type="InterPro" id="IPR002182">
    <property type="entry name" value="NB-ARC"/>
</dbReference>
<dbReference type="PRINTS" id="PR00364">
    <property type="entry name" value="DISEASERSIST"/>
</dbReference>
<reference evidence="10 11" key="1">
    <citation type="submission" date="2024-01" db="EMBL/GenBank/DDBJ databases">
        <title>The genomes of 5 underutilized Papilionoideae crops provide insights into root nodulation and disease resistanc.</title>
        <authorList>
            <person name="Yuan L."/>
        </authorList>
    </citation>
    <scope>NUCLEOTIDE SEQUENCE [LARGE SCALE GENOMIC DNA]</scope>
    <source>
        <strain evidence="10">ZHUSHIDOU_FW_LH</strain>
        <tissue evidence="10">Leaf</tissue>
    </source>
</reference>
<dbReference type="EMBL" id="JAYWIO010000006">
    <property type="protein sequence ID" value="KAK7258200.1"/>
    <property type="molecule type" value="Genomic_DNA"/>
</dbReference>
<keyword evidence="1" id="KW-0433">Leucine-rich repeat</keyword>
<dbReference type="PANTHER" id="PTHR36766">
    <property type="entry name" value="PLANT BROAD-SPECTRUM MILDEW RESISTANCE PROTEIN RPW8"/>
    <property type="match status" value="1"/>
</dbReference>
<dbReference type="Gene3D" id="3.40.50.300">
    <property type="entry name" value="P-loop containing nucleotide triphosphate hydrolases"/>
    <property type="match status" value="1"/>
</dbReference>
<dbReference type="Pfam" id="PF00931">
    <property type="entry name" value="NB-ARC"/>
    <property type="match status" value="1"/>
</dbReference>
<keyword evidence="5" id="KW-0067">ATP-binding</keyword>
<feature type="domain" description="NB-ARC" evidence="6">
    <location>
        <begin position="173"/>
        <end position="330"/>
    </location>
</feature>
<dbReference type="InterPro" id="IPR042197">
    <property type="entry name" value="Apaf_helical"/>
</dbReference>
<proteinExistence type="predicted"/>